<dbReference type="EMBL" id="BARU01024019">
    <property type="protein sequence ID" value="GAH59765.1"/>
    <property type="molecule type" value="Genomic_DNA"/>
</dbReference>
<proteinExistence type="predicted"/>
<comment type="caution">
    <text evidence="1">The sequence shown here is derived from an EMBL/GenBank/DDBJ whole genome shotgun (WGS) entry which is preliminary data.</text>
</comment>
<accession>X1HRR3</accession>
<evidence type="ECO:0000313" key="1">
    <source>
        <dbReference type="EMBL" id="GAH59765.1"/>
    </source>
</evidence>
<name>X1HRR3_9ZZZZ</name>
<organism evidence="1">
    <name type="scientific">marine sediment metagenome</name>
    <dbReference type="NCBI Taxonomy" id="412755"/>
    <lineage>
        <taxon>unclassified sequences</taxon>
        <taxon>metagenomes</taxon>
        <taxon>ecological metagenomes</taxon>
    </lineage>
</organism>
<gene>
    <name evidence="1" type="ORF">S03H2_38908</name>
</gene>
<sequence length="94" mass="10301">MTIFPYIVGTAVEVKIASVSPTRTSIVVVVNNATATLYTRFSKGVAVANGFPIYSYGFMSLKIPEDDPTKEIWAISDTATTQVRVYEGYGKKEQ</sequence>
<dbReference type="AlphaFoldDB" id="X1HRR3"/>
<protein>
    <submittedName>
        <fullName evidence="1">Uncharacterized protein</fullName>
    </submittedName>
</protein>
<reference evidence="1" key="1">
    <citation type="journal article" date="2014" name="Front. Microbiol.">
        <title>High frequency of phylogenetically diverse reductive dehalogenase-homologous genes in deep subseafloor sedimentary metagenomes.</title>
        <authorList>
            <person name="Kawai M."/>
            <person name="Futagami T."/>
            <person name="Toyoda A."/>
            <person name="Takaki Y."/>
            <person name="Nishi S."/>
            <person name="Hori S."/>
            <person name="Arai W."/>
            <person name="Tsubouchi T."/>
            <person name="Morono Y."/>
            <person name="Uchiyama I."/>
            <person name="Ito T."/>
            <person name="Fujiyama A."/>
            <person name="Inagaki F."/>
            <person name="Takami H."/>
        </authorList>
    </citation>
    <scope>NUCLEOTIDE SEQUENCE</scope>
    <source>
        <strain evidence="1">Expedition CK06-06</strain>
    </source>
</reference>